<dbReference type="RefSeq" id="WP_111468845.1">
    <property type="nucleotide sequence ID" value="NZ_QLIX01000003.1"/>
</dbReference>
<protein>
    <recommendedName>
        <fullName evidence="3">DUF2478 domain-containing protein</fullName>
    </recommendedName>
</protein>
<comment type="caution">
    <text evidence="1">The sequence shown here is derived from an EMBL/GenBank/DDBJ whole genome shotgun (WGS) entry which is preliminary data.</text>
</comment>
<dbReference type="InterPro" id="IPR018912">
    <property type="entry name" value="DUF2478"/>
</dbReference>
<dbReference type="Pfam" id="PF10649">
    <property type="entry name" value="DUF2478"/>
    <property type="match status" value="1"/>
</dbReference>
<keyword evidence="2" id="KW-1185">Reference proteome</keyword>
<dbReference type="EMBL" id="QLIX01000003">
    <property type="protein sequence ID" value="RAI59815.1"/>
    <property type="molecule type" value="Genomic_DNA"/>
</dbReference>
<accession>A0A327MBF9</accession>
<dbReference type="OrthoDB" id="5918880at2"/>
<reference evidence="2" key="1">
    <citation type="submission" date="2018-06" db="EMBL/GenBank/DDBJ databases">
        <authorList>
            <person name="Khan S.A."/>
        </authorList>
    </citation>
    <scope>NUCLEOTIDE SEQUENCE [LARGE SCALE GENOMIC DNA]</scope>
    <source>
        <strain evidence="2">DB-1506</strain>
    </source>
</reference>
<dbReference type="Proteomes" id="UP000249065">
    <property type="component" value="Unassembled WGS sequence"/>
</dbReference>
<gene>
    <name evidence="1" type="ORF">DOO78_06065</name>
</gene>
<evidence type="ECO:0000313" key="1">
    <source>
        <dbReference type="EMBL" id="RAI59815.1"/>
    </source>
</evidence>
<dbReference type="AlphaFoldDB" id="A0A327MBF9"/>
<evidence type="ECO:0000313" key="2">
    <source>
        <dbReference type="Proteomes" id="UP000249065"/>
    </source>
</evidence>
<name>A0A327MBF9_9PROT</name>
<proteinExistence type="predicted"/>
<sequence>MQRFAVLGGAEGPRLQALLAAAVAEWQAAGLRVAGTLAEAHGLPGRACGAGFLRDIGSGRAFPMFFETPPAGTACHLDATGVEAAAAAVLGQIAGCDLVVLSKFGKLEAAGGGLAPVFAAAIAAGRPVLTSVSDLHREACFRFAPQARPLPAEAAAIRGWWAGIARLAA</sequence>
<organism evidence="1 2">
    <name type="scientific">Roseicella frigidaeris</name>
    <dbReference type="NCBI Taxonomy" id="2230885"/>
    <lineage>
        <taxon>Bacteria</taxon>
        <taxon>Pseudomonadati</taxon>
        <taxon>Pseudomonadota</taxon>
        <taxon>Alphaproteobacteria</taxon>
        <taxon>Acetobacterales</taxon>
        <taxon>Roseomonadaceae</taxon>
        <taxon>Roseicella</taxon>
    </lineage>
</organism>
<evidence type="ECO:0008006" key="3">
    <source>
        <dbReference type="Google" id="ProtNLM"/>
    </source>
</evidence>